<dbReference type="OrthoDB" id="9802326at2"/>
<comment type="caution">
    <text evidence="9">The sequence shown here is derived from an EMBL/GenBank/DDBJ whole genome shotgun (WGS) entry which is preliminary data.</text>
</comment>
<dbReference type="NCBIfam" id="TIGR00459">
    <property type="entry name" value="aspS_bact"/>
    <property type="match status" value="1"/>
</dbReference>
<evidence type="ECO:0000256" key="5">
    <source>
        <dbReference type="ARBA" id="ARBA00022917"/>
    </source>
</evidence>
<dbReference type="Pfam" id="PF01336">
    <property type="entry name" value="tRNA_anti-codon"/>
    <property type="match status" value="1"/>
</dbReference>
<dbReference type="InterPro" id="IPR047089">
    <property type="entry name" value="Asp-tRNA-ligase_1_N"/>
</dbReference>
<reference evidence="10" key="1">
    <citation type="submission" date="2016-09" db="EMBL/GenBank/DDBJ databases">
        <title>Draft genome sequence of a novel species of the family Streptococcaceae isolated from flowers.</title>
        <authorList>
            <person name="Chuah L.-O."/>
            <person name="Yap K.-P."/>
            <person name="Thong K.L."/>
            <person name="Liong M.T."/>
            <person name="Ahmad R."/>
            <person name="Rusul G."/>
        </authorList>
    </citation>
    <scope>NUCLEOTIDE SEQUENCE [LARGE SCALE GENOMIC DNA]</scope>
    <source>
        <strain evidence="10">HibF3</strain>
    </source>
</reference>
<dbReference type="GO" id="GO:0004815">
    <property type="term" value="F:aspartate-tRNA ligase activity"/>
    <property type="evidence" value="ECO:0007669"/>
    <property type="project" value="UniProtKB-UniRule"/>
</dbReference>
<comment type="subunit">
    <text evidence="7">Homodimer.</text>
</comment>
<evidence type="ECO:0000256" key="1">
    <source>
        <dbReference type="ARBA" id="ARBA00006303"/>
    </source>
</evidence>
<comment type="function">
    <text evidence="7">Aspartyl-tRNA synthetase with relaxed tRNA specificity since it is able to aspartylate not only its cognate tRNA(Asp) but also tRNA(Asn). Reaction proceeds in two steps: L-aspartate is first activated by ATP to form Asp-AMP and then transferred to the acceptor end of tRNA(Asp/Asn).</text>
</comment>
<keyword evidence="4 7" id="KW-0067">ATP-binding</keyword>
<proteinExistence type="inferred from homology"/>
<dbReference type="GO" id="GO:0006422">
    <property type="term" value="P:aspartyl-tRNA aminoacylation"/>
    <property type="evidence" value="ECO:0007669"/>
    <property type="project" value="UniProtKB-UniRule"/>
</dbReference>
<feature type="binding site" evidence="7">
    <location>
        <position position="218"/>
    </location>
    <ligand>
        <name>L-aspartate</name>
        <dbReference type="ChEBI" id="CHEBI:29991"/>
    </ligand>
</feature>
<dbReference type="InterPro" id="IPR002312">
    <property type="entry name" value="Asp/Asn-tRNA-synth_IIb"/>
</dbReference>
<feature type="binding site" evidence="7">
    <location>
        <position position="172"/>
    </location>
    <ligand>
        <name>L-aspartate</name>
        <dbReference type="ChEBI" id="CHEBI:29991"/>
    </ligand>
</feature>
<comment type="similarity">
    <text evidence="1 7">Belongs to the class-II aminoacyl-tRNA synthetase family. Type 1 subfamily.</text>
</comment>
<evidence type="ECO:0000256" key="7">
    <source>
        <dbReference type="HAMAP-Rule" id="MF_00044"/>
    </source>
</evidence>
<dbReference type="GO" id="GO:0140096">
    <property type="term" value="F:catalytic activity, acting on a protein"/>
    <property type="evidence" value="ECO:0007669"/>
    <property type="project" value="UniProtKB-ARBA"/>
</dbReference>
<keyword evidence="10" id="KW-1185">Reference proteome</keyword>
<dbReference type="NCBIfam" id="NF001750">
    <property type="entry name" value="PRK00476.1"/>
    <property type="match status" value="1"/>
</dbReference>
<organism evidence="9 10">
    <name type="scientific">Floricoccus penangensis</name>
    <dbReference type="NCBI Taxonomy" id="1859475"/>
    <lineage>
        <taxon>Bacteria</taxon>
        <taxon>Bacillati</taxon>
        <taxon>Bacillota</taxon>
        <taxon>Bacilli</taxon>
        <taxon>Lactobacillales</taxon>
        <taxon>Streptococcaceae</taxon>
        <taxon>Floricoccus</taxon>
    </lineage>
</organism>
<comment type="catalytic activity">
    <reaction evidence="7">
        <text>tRNA(Asx) + L-aspartate + ATP = L-aspartyl-tRNA(Asx) + AMP + diphosphate</text>
        <dbReference type="Rhea" id="RHEA:18349"/>
        <dbReference type="Rhea" id="RHEA-COMP:9710"/>
        <dbReference type="Rhea" id="RHEA-COMP:9711"/>
        <dbReference type="ChEBI" id="CHEBI:29991"/>
        <dbReference type="ChEBI" id="CHEBI:30616"/>
        <dbReference type="ChEBI" id="CHEBI:33019"/>
        <dbReference type="ChEBI" id="CHEBI:78442"/>
        <dbReference type="ChEBI" id="CHEBI:78516"/>
        <dbReference type="ChEBI" id="CHEBI:456215"/>
        <dbReference type="EC" id="6.1.1.23"/>
    </reaction>
</comment>
<keyword evidence="5 7" id="KW-0648">Protein biosynthesis</keyword>
<comment type="subcellular location">
    <subcellularLocation>
        <location evidence="7">Cytoplasm</location>
    </subcellularLocation>
</comment>
<evidence type="ECO:0000256" key="4">
    <source>
        <dbReference type="ARBA" id="ARBA00022840"/>
    </source>
</evidence>
<feature type="binding site" evidence="7">
    <location>
        <position position="480"/>
    </location>
    <ligand>
        <name>ATP</name>
        <dbReference type="ChEBI" id="CHEBI:30616"/>
    </ligand>
</feature>
<dbReference type="InterPro" id="IPR004524">
    <property type="entry name" value="Asp-tRNA-ligase_1"/>
</dbReference>
<feature type="site" description="Important for tRNA non-discrimination" evidence="7">
    <location>
        <position position="30"/>
    </location>
</feature>
<dbReference type="PANTHER" id="PTHR22594:SF5">
    <property type="entry name" value="ASPARTATE--TRNA LIGASE, MITOCHONDRIAL"/>
    <property type="match status" value="1"/>
</dbReference>
<dbReference type="PROSITE" id="PS50862">
    <property type="entry name" value="AA_TRNA_LIGASE_II"/>
    <property type="match status" value="1"/>
</dbReference>
<dbReference type="InterPro" id="IPR006195">
    <property type="entry name" value="aa-tRNA-synth_II"/>
</dbReference>
<dbReference type="InterPro" id="IPR004115">
    <property type="entry name" value="GAD-like_sf"/>
</dbReference>
<dbReference type="InterPro" id="IPR004364">
    <property type="entry name" value="Aa-tRNA-synt_II"/>
</dbReference>
<dbReference type="GO" id="GO:0050560">
    <property type="term" value="F:aspartate-tRNA(Asn) ligase activity"/>
    <property type="evidence" value="ECO:0007669"/>
    <property type="project" value="UniProtKB-EC"/>
</dbReference>
<feature type="region of interest" description="Aspartate" evidence="7">
    <location>
        <begin position="196"/>
        <end position="199"/>
    </location>
</feature>
<dbReference type="SUPFAM" id="SSF50249">
    <property type="entry name" value="Nucleic acid-binding proteins"/>
    <property type="match status" value="1"/>
</dbReference>
<protein>
    <recommendedName>
        <fullName evidence="7">Aspartate--tRNA(Asp/Asn) ligase</fullName>
        <ecNumber evidence="7">6.1.1.23</ecNumber>
    </recommendedName>
    <alternativeName>
        <fullName evidence="7">Aspartyl-tRNA synthetase</fullName>
        <shortName evidence="7">AspRS</shortName>
    </alternativeName>
    <alternativeName>
        <fullName evidence="7">Non-discriminating aspartyl-tRNA synthetase</fullName>
        <shortName evidence="7">ND-AspRS</shortName>
    </alternativeName>
</protein>
<dbReference type="Gene3D" id="3.30.1360.30">
    <property type="entry name" value="GAD-like domain"/>
    <property type="match status" value="1"/>
</dbReference>
<evidence type="ECO:0000313" key="9">
    <source>
        <dbReference type="EMBL" id="OFI45797.1"/>
    </source>
</evidence>
<dbReference type="SUPFAM" id="SSF55681">
    <property type="entry name" value="Class II aaRS and biotin synthetases"/>
    <property type="match status" value="1"/>
</dbReference>
<feature type="binding site" evidence="7">
    <location>
        <position position="446"/>
    </location>
    <ligand>
        <name>L-aspartate</name>
        <dbReference type="ChEBI" id="CHEBI:29991"/>
    </ligand>
</feature>
<accession>A0A9Q5P039</accession>
<dbReference type="RefSeq" id="WP_070788761.1">
    <property type="nucleotide sequence ID" value="NZ_MKIQ01000031.1"/>
</dbReference>
<feature type="domain" description="Aminoacyl-transfer RNA synthetases class-II family profile" evidence="8">
    <location>
        <begin position="141"/>
        <end position="553"/>
    </location>
</feature>
<evidence type="ECO:0000259" key="8">
    <source>
        <dbReference type="PROSITE" id="PS50862"/>
    </source>
</evidence>
<dbReference type="Gene3D" id="3.30.930.10">
    <property type="entry name" value="Bira Bifunctional Protein, Domain 2"/>
    <property type="match status" value="1"/>
</dbReference>
<keyword evidence="3 7" id="KW-0547">Nucleotide-binding</keyword>
<feature type="binding site" evidence="7">
    <location>
        <begin position="532"/>
        <end position="535"/>
    </location>
    <ligand>
        <name>ATP</name>
        <dbReference type="ChEBI" id="CHEBI:30616"/>
    </ligand>
</feature>
<dbReference type="Proteomes" id="UP000177273">
    <property type="component" value="Unassembled WGS sequence"/>
</dbReference>
<dbReference type="EMBL" id="MKIQ01000031">
    <property type="protein sequence ID" value="OFI45797.1"/>
    <property type="molecule type" value="Genomic_DNA"/>
</dbReference>
<dbReference type="InterPro" id="IPR012340">
    <property type="entry name" value="NA-bd_OB-fold"/>
</dbReference>
<dbReference type="InterPro" id="IPR045864">
    <property type="entry name" value="aa-tRNA-synth_II/BPL/LPL"/>
</dbReference>
<evidence type="ECO:0000256" key="2">
    <source>
        <dbReference type="ARBA" id="ARBA00022598"/>
    </source>
</evidence>
<keyword evidence="7" id="KW-0963">Cytoplasm</keyword>
<evidence type="ECO:0000256" key="3">
    <source>
        <dbReference type="ARBA" id="ARBA00022741"/>
    </source>
</evidence>
<dbReference type="Pfam" id="PF02938">
    <property type="entry name" value="GAD"/>
    <property type="match status" value="1"/>
</dbReference>
<dbReference type="Pfam" id="PF00152">
    <property type="entry name" value="tRNA-synt_2"/>
    <property type="match status" value="1"/>
</dbReference>
<evidence type="ECO:0000256" key="6">
    <source>
        <dbReference type="ARBA" id="ARBA00023146"/>
    </source>
</evidence>
<dbReference type="CDD" id="cd00777">
    <property type="entry name" value="AspRS_core"/>
    <property type="match status" value="1"/>
</dbReference>
<dbReference type="Gene3D" id="2.40.50.140">
    <property type="entry name" value="Nucleic acid-binding proteins"/>
    <property type="match status" value="1"/>
</dbReference>
<comment type="caution">
    <text evidence="7">Lacks conserved residue(s) required for the propagation of feature annotation.</text>
</comment>
<evidence type="ECO:0000313" key="10">
    <source>
        <dbReference type="Proteomes" id="UP000177273"/>
    </source>
</evidence>
<dbReference type="GO" id="GO:0005737">
    <property type="term" value="C:cytoplasm"/>
    <property type="evidence" value="ECO:0007669"/>
    <property type="project" value="UniProtKB-SubCell"/>
</dbReference>
<dbReference type="PANTHER" id="PTHR22594">
    <property type="entry name" value="ASPARTYL/LYSYL-TRNA SYNTHETASE"/>
    <property type="match status" value="1"/>
</dbReference>
<dbReference type="GO" id="GO:0003676">
    <property type="term" value="F:nucleic acid binding"/>
    <property type="evidence" value="ECO:0007669"/>
    <property type="project" value="InterPro"/>
</dbReference>
<dbReference type="HAMAP" id="MF_00044">
    <property type="entry name" value="Asp_tRNA_synth_type1"/>
    <property type="match status" value="1"/>
</dbReference>
<gene>
    <name evidence="7" type="primary">aspS</name>
    <name evidence="9" type="ORF">BG262_07295</name>
</gene>
<dbReference type="CDD" id="cd04317">
    <property type="entry name" value="EcAspRS_like_N"/>
    <property type="match status" value="1"/>
</dbReference>
<keyword evidence="6 7" id="KW-0030">Aminoacyl-tRNA synthetase</keyword>
<feature type="binding site" evidence="7">
    <location>
        <begin position="218"/>
        <end position="220"/>
    </location>
    <ligand>
        <name>ATP</name>
        <dbReference type="ChEBI" id="CHEBI:30616"/>
    </ligand>
</feature>
<dbReference type="InterPro" id="IPR047090">
    <property type="entry name" value="AspRS_core"/>
</dbReference>
<dbReference type="InterPro" id="IPR004365">
    <property type="entry name" value="NA-bd_OB_tRNA"/>
</dbReference>
<dbReference type="SUPFAM" id="SSF55261">
    <property type="entry name" value="GAD domain-like"/>
    <property type="match status" value="1"/>
</dbReference>
<sequence>MSKIFVGDYSLEQVGKIVTVQGWVANIRDHGKLAFIELRDRAGILQVFVDESSADFDMVHELKRESIIEVTGLLVERDAKFVNHHLKSGQVELKAEKIKLISQSKDLPFELDAYSHTGDEIRQKYRYLDLRREKMTSNIMLRHKVTTAIREYLNSESFVDIETPYLTKSTPEGARDFLVPSRLQKNQFYALPQSPQMLKQLLMGAGFDRYYQIVRCFRDEDLRGDRQPEFTQVDLEMSFVKQEDIQNLVESMLKEVVKKSKGIEIEDKFPEISYDEAMTRFGSDKPDTRFGLELVDLTEIEKDSKILFITKALKEKNGSIQAINLPEGSGKFSNKELGNIKQAMMEFGITSFATAPVEDDIISGGMKSTFKESNAQVLQALDAKDGDLIFFVTGRKEKVQQALGALRLRLAKKLDLIDPTKLNFLWVTDWPLLEYNEEEGRYQAMHHPFTQATVVSADELKASPETVKSYAYDIVLNGYEIGGGSLRIHERDMQEAMFQLLGMDASDYERDFGFFLEALEYGFPPHGGLALGLDRLVMLLAGEENIREVMAFPKNGVGRDLMLESPSSVDEHQLNDLNITLK</sequence>
<dbReference type="GO" id="GO:0005524">
    <property type="term" value="F:ATP binding"/>
    <property type="evidence" value="ECO:0007669"/>
    <property type="project" value="UniProtKB-UniRule"/>
</dbReference>
<feature type="binding site" evidence="7">
    <location>
        <position position="487"/>
    </location>
    <ligand>
        <name>L-aspartate</name>
        <dbReference type="ChEBI" id="CHEBI:29991"/>
    </ligand>
</feature>
<dbReference type="EC" id="6.1.1.23" evidence="7"/>
<dbReference type="AlphaFoldDB" id="A0A9Q5P039"/>
<keyword evidence="2 7" id="KW-0436">Ligase</keyword>
<dbReference type="GO" id="GO:0016740">
    <property type="term" value="F:transferase activity"/>
    <property type="evidence" value="ECO:0007669"/>
    <property type="project" value="UniProtKB-ARBA"/>
</dbReference>
<feature type="binding site" evidence="7">
    <location>
        <position position="227"/>
    </location>
    <ligand>
        <name>ATP</name>
        <dbReference type="ChEBI" id="CHEBI:30616"/>
    </ligand>
</feature>
<name>A0A9Q5P039_9LACT</name>
<dbReference type="PRINTS" id="PR01042">
    <property type="entry name" value="TRNASYNTHASP"/>
</dbReference>
<dbReference type="InterPro" id="IPR029351">
    <property type="entry name" value="GAD_dom"/>
</dbReference>